<evidence type="ECO:0000256" key="5">
    <source>
        <dbReference type="SAM" id="MobiDB-lite"/>
    </source>
</evidence>
<organism evidence="7 8">
    <name type="scientific">Gadus morhua</name>
    <name type="common">Atlantic cod</name>
    <dbReference type="NCBI Taxonomy" id="8049"/>
    <lineage>
        <taxon>Eukaryota</taxon>
        <taxon>Metazoa</taxon>
        <taxon>Chordata</taxon>
        <taxon>Craniata</taxon>
        <taxon>Vertebrata</taxon>
        <taxon>Euteleostomi</taxon>
        <taxon>Actinopterygii</taxon>
        <taxon>Neopterygii</taxon>
        <taxon>Teleostei</taxon>
        <taxon>Neoteleostei</taxon>
        <taxon>Acanthomorphata</taxon>
        <taxon>Zeiogadaria</taxon>
        <taxon>Gadariae</taxon>
        <taxon>Gadiformes</taxon>
        <taxon>Gadoidei</taxon>
        <taxon>Gadidae</taxon>
        <taxon>Gadus</taxon>
    </lineage>
</organism>
<feature type="compositionally biased region" description="Polar residues" evidence="5">
    <location>
        <begin position="280"/>
        <end position="289"/>
    </location>
</feature>
<feature type="region of interest" description="Disordered" evidence="5">
    <location>
        <begin position="69"/>
        <end position="106"/>
    </location>
</feature>
<feature type="region of interest" description="Disordered" evidence="5">
    <location>
        <begin position="156"/>
        <end position="228"/>
    </location>
</feature>
<evidence type="ECO:0000313" key="8">
    <source>
        <dbReference type="Proteomes" id="UP000694546"/>
    </source>
</evidence>
<proteinExistence type="predicted"/>
<dbReference type="PROSITE" id="PS00478">
    <property type="entry name" value="LIM_DOMAIN_1"/>
    <property type="match status" value="1"/>
</dbReference>
<evidence type="ECO:0000256" key="2">
    <source>
        <dbReference type="ARBA" id="ARBA00022833"/>
    </source>
</evidence>
<gene>
    <name evidence="7" type="primary">LOC115537409</name>
</gene>
<keyword evidence="2 4" id="KW-0862">Zinc</keyword>
<reference evidence="7" key="1">
    <citation type="submission" date="2025-08" db="UniProtKB">
        <authorList>
            <consortium name="Ensembl"/>
        </authorList>
    </citation>
    <scope>IDENTIFICATION</scope>
</reference>
<evidence type="ECO:0000313" key="7">
    <source>
        <dbReference type="Ensembl" id="ENSGMOP00000049891.1"/>
    </source>
</evidence>
<evidence type="ECO:0000256" key="1">
    <source>
        <dbReference type="ARBA" id="ARBA00022723"/>
    </source>
</evidence>
<keyword evidence="3 4" id="KW-0440">LIM domain</keyword>
<dbReference type="InterPro" id="IPR001781">
    <property type="entry name" value="Znf_LIM"/>
</dbReference>
<sequence length="399" mass="44633">MELKSCLRRTQSLKSVAARSDNRPIWAEGARRDRMASVSQLVARYQNSVEVSPTIEVTQVNNPQTILKQVPQETKSPKSPKTTASAEVSSGHESKAEALPRKAGAREWSLPHTKTNLARSRSMGSLKNCFGSVSDLKSLFESKNDMQPKILHERSMRAEGPTLPIRAKTTDPTPVVNGHAGERQPAQKKKADSADSDGHANVDAKANDVKANAHTKEQELIKKQQSNNKERGKLIGGIDLERVGSSHYDDKKRSFSPTRETLPISVKAISALYLSQTRATEQRNNNTQLAKDKSESAKRTKPIKFQPSSQEMCSACLKPVYPMEKIVADIHIFHKMCFCCKHCKKTLSIQSYTPLHGSYYCIFHYQQLFKRKGNYDEGFGHTQHKTQWLLKTAVDDSEA</sequence>
<dbReference type="OrthoDB" id="6129702at2759"/>
<evidence type="ECO:0000256" key="3">
    <source>
        <dbReference type="ARBA" id="ARBA00023038"/>
    </source>
</evidence>
<dbReference type="AlphaFoldDB" id="A0A8C5BP59"/>
<dbReference type="PANTHER" id="PTHR24206">
    <property type="entry name" value="OS06G0237300 PROTEIN"/>
    <property type="match status" value="1"/>
</dbReference>
<dbReference type="Ensembl" id="ENSGMOT00000035058.1">
    <property type="protein sequence ID" value="ENSGMOP00000049891.1"/>
    <property type="gene ID" value="ENSGMOG00000023684.1"/>
</dbReference>
<feature type="compositionally biased region" description="Basic and acidic residues" evidence="5">
    <location>
        <begin position="214"/>
        <end position="228"/>
    </location>
</feature>
<dbReference type="GeneID" id="115537409"/>
<dbReference type="GO" id="GO:0046872">
    <property type="term" value="F:metal ion binding"/>
    <property type="evidence" value="ECO:0007669"/>
    <property type="project" value="UniProtKB-KW"/>
</dbReference>
<dbReference type="KEGG" id="gmh:115537409"/>
<dbReference type="OMA" id="GMETCAD"/>
<feature type="compositionally biased region" description="Polar residues" evidence="5">
    <location>
        <begin position="69"/>
        <end position="88"/>
    </location>
</feature>
<dbReference type="PROSITE" id="PS50023">
    <property type="entry name" value="LIM_DOMAIN_2"/>
    <property type="match status" value="1"/>
</dbReference>
<reference evidence="7" key="2">
    <citation type="submission" date="2025-09" db="UniProtKB">
        <authorList>
            <consortium name="Ensembl"/>
        </authorList>
    </citation>
    <scope>IDENTIFICATION</scope>
</reference>
<feature type="region of interest" description="Disordered" evidence="5">
    <location>
        <begin position="280"/>
        <end position="303"/>
    </location>
</feature>
<accession>A0A8C5BP59</accession>
<evidence type="ECO:0000256" key="4">
    <source>
        <dbReference type="PROSITE-ProRule" id="PRU00125"/>
    </source>
</evidence>
<keyword evidence="1 4" id="KW-0479">Metal-binding</keyword>
<dbReference type="RefSeq" id="XP_030205187.1">
    <property type="nucleotide sequence ID" value="XM_030349327.1"/>
</dbReference>
<dbReference type="SMART" id="SM00132">
    <property type="entry name" value="LIM"/>
    <property type="match status" value="1"/>
</dbReference>
<dbReference type="Gene3D" id="2.10.110.10">
    <property type="entry name" value="Cysteine Rich Protein"/>
    <property type="match status" value="1"/>
</dbReference>
<feature type="domain" description="LIM zinc-binding" evidence="6">
    <location>
        <begin position="311"/>
        <end position="371"/>
    </location>
</feature>
<evidence type="ECO:0000259" key="6">
    <source>
        <dbReference type="PROSITE" id="PS50023"/>
    </source>
</evidence>
<dbReference type="Pfam" id="PF00412">
    <property type="entry name" value="LIM"/>
    <property type="match status" value="1"/>
</dbReference>
<dbReference type="GeneTree" id="ENSGT00940000158377"/>
<name>A0A8C5BP59_GADMO</name>
<dbReference type="FunFam" id="2.10.110.10:FF:000002">
    <property type="entry name" value="LIM domain and actin-binding 1"/>
    <property type="match status" value="1"/>
</dbReference>
<keyword evidence="8" id="KW-1185">Reference proteome</keyword>
<dbReference type="CDD" id="cd09358">
    <property type="entry name" value="LIM_Mical_like"/>
    <property type="match status" value="1"/>
</dbReference>
<dbReference type="Proteomes" id="UP000694546">
    <property type="component" value="Chromosome 23"/>
</dbReference>
<protein>
    <submittedName>
        <fullName evidence="7">LIM domain and actin-binding protein 1-like</fullName>
    </submittedName>
</protein>
<dbReference type="SUPFAM" id="SSF57716">
    <property type="entry name" value="Glucocorticoid receptor-like (DNA-binding domain)"/>
    <property type="match status" value="2"/>
</dbReference>
<feature type="compositionally biased region" description="Basic and acidic residues" evidence="5">
    <location>
        <begin position="189"/>
        <end position="208"/>
    </location>
</feature>
<feature type="compositionally biased region" description="Basic and acidic residues" evidence="5">
    <location>
        <begin position="90"/>
        <end position="100"/>
    </location>
</feature>